<organism evidence="6 7">
    <name type="scientific">Aequorivita antarctica</name>
    <dbReference type="NCBI Taxonomy" id="153266"/>
    <lineage>
        <taxon>Bacteria</taxon>
        <taxon>Pseudomonadati</taxon>
        <taxon>Bacteroidota</taxon>
        <taxon>Flavobacteriia</taxon>
        <taxon>Flavobacteriales</taxon>
        <taxon>Flavobacteriaceae</taxon>
        <taxon>Aequorivita</taxon>
    </lineage>
</organism>
<keyword evidence="4" id="KW-0472">Membrane</keyword>
<evidence type="ECO:0000256" key="4">
    <source>
        <dbReference type="SAM" id="Phobius"/>
    </source>
</evidence>
<dbReference type="Proteomes" id="UP000321497">
    <property type="component" value="Unassembled WGS sequence"/>
</dbReference>
<dbReference type="InterPro" id="IPR029044">
    <property type="entry name" value="Nucleotide-diphossugar_trans"/>
</dbReference>
<keyword evidence="7" id="KW-1185">Reference proteome</keyword>
<proteinExistence type="inferred from homology"/>
<comment type="caution">
    <text evidence="6">The sequence shown here is derived from an EMBL/GenBank/DDBJ whole genome shotgun (WGS) entry which is preliminary data.</text>
</comment>
<keyword evidence="2" id="KW-0328">Glycosyltransferase</keyword>
<keyword evidence="4" id="KW-1133">Transmembrane helix</keyword>
<evidence type="ECO:0000313" key="6">
    <source>
        <dbReference type="EMBL" id="TXD73894.1"/>
    </source>
</evidence>
<dbReference type="PANTHER" id="PTHR43630:SF1">
    <property type="entry name" value="POLY-BETA-1,6-N-ACETYL-D-GLUCOSAMINE SYNTHASE"/>
    <property type="match status" value="1"/>
</dbReference>
<dbReference type="AlphaFoldDB" id="A0A5C6Z1E7"/>
<dbReference type="InterPro" id="IPR001173">
    <property type="entry name" value="Glyco_trans_2-like"/>
</dbReference>
<dbReference type="Pfam" id="PF00535">
    <property type="entry name" value="Glycos_transf_2"/>
    <property type="match status" value="1"/>
</dbReference>
<dbReference type="OrthoDB" id="9805625at2"/>
<feature type="transmembrane region" description="Helical" evidence="4">
    <location>
        <begin position="6"/>
        <end position="23"/>
    </location>
</feature>
<keyword evidence="4" id="KW-0812">Transmembrane</keyword>
<keyword evidence="3 6" id="KW-0808">Transferase</keyword>
<sequence>MIWIFLILFVAYFFCMMALVYGFKKVKPFYSEEINSKIRFSILIPYRNEAENLLNLLKTIAKLNYPSELFEIIFVNDASEDNSEAIISEAIERSKFSIQTIQNKRVSNSPKKDAISVAIKNSNFDWIVTTDADCELPKNWLKTLDTFIQKNNPVMVCGPVIYKSNGSFIENFQQLDGFSLQAITIGSFGFGNPLLCNGANLAYRKGAFLKVNGFSGNDHIASGDDIFLLEKMKKAYPKQVQFLKSKEAIVSTKPQNNWKDVITQRIRWASKTSKQKSLLLILLGVLVFLVNISLLAIPFLILFYFKYAGLYILLIYLKLITDYIVVRQTADFLSKKINFWKFQWLPFVYAQLFLIVLYGSLRGNYVWKGRTFEKQ</sequence>
<evidence type="ECO:0000259" key="5">
    <source>
        <dbReference type="Pfam" id="PF00535"/>
    </source>
</evidence>
<evidence type="ECO:0000256" key="2">
    <source>
        <dbReference type="ARBA" id="ARBA00022676"/>
    </source>
</evidence>
<dbReference type="SUPFAM" id="SSF53448">
    <property type="entry name" value="Nucleotide-diphospho-sugar transferases"/>
    <property type="match status" value="1"/>
</dbReference>
<dbReference type="Gene3D" id="3.90.550.10">
    <property type="entry name" value="Spore Coat Polysaccharide Biosynthesis Protein SpsA, Chain A"/>
    <property type="match status" value="1"/>
</dbReference>
<dbReference type="CDD" id="cd04192">
    <property type="entry name" value="GT_2_like_e"/>
    <property type="match status" value="1"/>
</dbReference>
<feature type="transmembrane region" description="Helical" evidence="4">
    <location>
        <begin position="277"/>
        <end position="301"/>
    </location>
</feature>
<evidence type="ECO:0000256" key="3">
    <source>
        <dbReference type="ARBA" id="ARBA00022679"/>
    </source>
</evidence>
<evidence type="ECO:0000256" key="1">
    <source>
        <dbReference type="ARBA" id="ARBA00006739"/>
    </source>
</evidence>
<feature type="domain" description="Glycosyltransferase 2-like" evidence="5">
    <location>
        <begin position="41"/>
        <end position="207"/>
    </location>
</feature>
<name>A0A5C6Z1E7_9FLAO</name>
<accession>A0A5C6Z1E7</accession>
<protein>
    <submittedName>
        <fullName evidence="6">Glycosyltransferase</fullName>
    </submittedName>
</protein>
<reference evidence="6 7" key="1">
    <citation type="submission" date="2019-08" db="EMBL/GenBank/DDBJ databases">
        <title>Genome of Aequorivita antarctica SW49 (type strain).</title>
        <authorList>
            <person name="Bowman J.P."/>
        </authorList>
    </citation>
    <scope>NUCLEOTIDE SEQUENCE [LARGE SCALE GENOMIC DNA]</scope>
    <source>
        <strain evidence="6 7">SW49</strain>
    </source>
</reference>
<dbReference type="RefSeq" id="WP_111843480.1">
    <property type="nucleotide sequence ID" value="NZ_UEGI01000002.1"/>
</dbReference>
<comment type="similarity">
    <text evidence="1">Belongs to the glycosyltransferase 2 family.</text>
</comment>
<dbReference type="GO" id="GO:0016757">
    <property type="term" value="F:glycosyltransferase activity"/>
    <property type="evidence" value="ECO:0007669"/>
    <property type="project" value="UniProtKB-KW"/>
</dbReference>
<gene>
    <name evidence="6" type="ORF">ESU54_05340</name>
</gene>
<dbReference type="PANTHER" id="PTHR43630">
    <property type="entry name" value="POLY-BETA-1,6-N-ACETYL-D-GLUCOSAMINE SYNTHASE"/>
    <property type="match status" value="1"/>
</dbReference>
<evidence type="ECO:0000313" key="7">
    <source>
        <dbReference type="Proteomes" id="UP000321497"/>
    </source>
</evidence>
<feature type="transmembrane region" description="Helical" evidence="4">
    <location>
        <begin position="307"/>
        <end position="326"/>
    </location>
</feature>
<dbReference type="EMBL" id="VORT01000003">
    <property type="protein sequence ID" value="TXD73894.1"/>
    <property type="molecule type" value="Genomic_DNA"/>
</dbReference>
<feature type="transmembrane region" description="Helical" evidence="4">
    <location>
        <begin position="347"/>
        <end position="367"/>
    </location>
</feature>